<accession>A0A4Q2B0E7</accession>
<dbReference type="AlphaFoldDB" id="A0A4Q2B0E7"/>
<feature type="region of interest" description="Disordered" evidence="1">
    <location>
        <begin position="53"/>
        <end position="73"/>
    </location>
</feature>
<sequence length="73" mass="8209">MKMEPVGVLKALNDVIEGINDKPELHCSDGKLLRLSKGVNALIIENQELKEQVKNKSEQLADKERTHSEHDTC</sequence>
<dbReference type="EMBL" id="QZFR01000007">
    <property type="protein sequence ID" value="RXV75217.1"/>
    <property type="molecule type" value="Genomic_DNA"/>
</dbReference>
<gene>
    <name evidence="2" type="ORF">D6C19_01885</name>
</gene>
<protein>
    <submittedName>
        <fullName evidence="2">Uncharacterized protein</fullName>
    </submittedName>
</protein>
<evidence type="ECO:0000313" key="2">
    <source>
        <dbReference type="EMBL" id="RXV75217.1"/>
    </source>
</evidence>
<comment type="caution">
    <text evidence="2">The sequence shown here is derived from an EMBL/GenBank/DDBJ whole genome shotgun (WGS) entry which is preliminary data.</text>
</comment>
<reference evidence="2 3" key="1">
    <citation type="submission" date="2018-09" db="EMBL/GenBank/DDBJ databases">
        <title>Murine metabolic-syndrome-specific gut microbial biobank.</title>
        <authorList>
            <person name="Liu C."/>
        </authorList>
    </citation>
    <scope>NUCLEOTIDE SEQUENCE [LARGE SCALE GENOMIC DNA]</scope>
    <source>
        <strain evidence="2 3">C-30</strain>
    </source>
</reference>
<proteinExistence type="predicted"/>
<evidence type="ECO:0000313" key="3">
    <source>
        <dbReference type="Proteomes" id="UP000289316"/>
    </source>
</evidence>
<evidence type="ECO:0000256" key="1">
    <source>
        <dbReference type="SAM" id="MobiDB-lite"/>
    </source>
</evidence>
<organism evidence="2 3">
    <name type="scientific">Ligilactobacillus murinus</name>
    <dbReference type="NCBI Taxonomy" id="1622"/>
    <lineage>
        <taxon>Bacteria</taxon>
        <taxon>Bacillati</taxon>
        <taxon>Bacillota</taxon>
        <taxon>Bacilli</taxon>
        <taxon>Lactobacillales</taxon>
        <taxon>Lactobacillaceae</taxon>
        <taxon>Ligilactobacillus</taxon>
    </lineage>
</organism>
<dbReference type="Proteomes" id="UP000289316">
    <property type="component" value="Unassembled WGS sequence"/>
</dbReference>
<name>A0A4Q2B0E7_9LACO</name>